<dbReference type="Proteomes" id="UP000314294">
    <property type="component" value="Unassembled WGS sequence"/>
</dbReference>
<evidence type="ECO:0000313" key="2">
    <source>
        <dbReference type="Proteomes" id="UP000314294"/>
    </source>
</evidence>
<organism evidence="1 2">
    <name type="scientific">Liparis tanakae</name>
    <name type="common">Tanaka's snailfish</name>
    <dbReference type="NCBI Taxonomy" id="230148"/>
    <lineage>
        <taxon>Eukaryota</taxon>
        <taxon>Metazoa</taxon>
        <taxon>Chordata</taxon>
        <taxon>Craniata</taxon>
        <taxon>Vertebrata</taxon>
        <taxon>Euteleostomi</taxon>
        <taxon>Actinopterygii</taxon>
        <taxon>Neopterygii</taxon>
        <taxon>Teleostei</taxon>
        <taxon>Neoteleostei</taxon>
        <taxon>Acanthomorphata</taxon>
        <taxon>Eupercaria</taxon>
        <taxon>Perciformes</taxon>
        <taxon>Cottioidei</taxon>
        <taxon>Cottales</taxon>
        <taxon>Liparidae</taxon>
        <taxon>Liparis</taxon>
    </lineage>
</organism>
<gene>
    <name evidence="1" type="ORF">EYF80_050382</name>
</gene>
<sequence>MELHPPAAKTTRLILLGASTGGGAEFFCWEVGVGNPAAPLTGRTAFWHDLQRTLRRLEEAWRDAD</sequence>
<dbReference type="AlphaFoldDB" id="A0A4Z2FE89"/>
<name>A0A4Z2FE89_9TELE</name>
<evidence type="ECO:0000313" key="1">
    <source>
        <dbReference type="EMBL" id="TNN39459.1"/>
    </source>
</evidence>
<comment type="caution">
    <text evidence="1">The sequence shown here is derived from an EMBL/GenBank/DDBJ whole genome shotgun (WGS) entry which is preliminary data.</text>
</comment>
<keyword evidence="2" id="KW-1185">Reference proteome</keyword>
<proteinExistence type="predicted"/>
<accession>A0A4Z2FE89</accession>
<protein>
    <submittedName>
        <fullName evidence="1">Uncharacterized protein</fullName>
    </submittedName>
</protein>
<dbReference type="EMBL" id="SRLO01001278">
    <property type="protein sequence ID" value="TNN39459.1"/>
    <property type="molecule type" value="Genomic_DNA"/>
</dbReference>
<reference evidence="1 2" key="1">
    <citation type="submission" date="2019-03" db="EMBL/GenBank/DDBJ databases">
        <title>First draft genome of Liparis tanakae, snailfish: a comprehensive survey of snailfish specific genes.</title>
        <authorList>
            <person name="Kim W."/>
            <person name="Song I."/>
            <person name="Jeong J.-H."/>
            <person name="Kim D."/>
            <person name="Kim S."/>
            <person name="Ryu S."/>
            <person name="Song J.Y."/>
            <person name="Lee S.K."/>
        </authorList>
    </citation>
    <scope>NUCLEOTIDE SEQUENCE [LARGE SCALE GENOMIC DNA]</scope>
    <source>
        <tissue evidence="1">Muscle</tissue>
    </source>
</reference>